<feature type="chain" id="PRO_5042897070" evidence="2">
    <location>
        <begin position="20"/>
        <end position="93"/>
    </location>
</feature>
<evidence type="ECO:0000313" key="3">
    <source>
        <dbReference type="EMBL" id="GMR61826.1"/>
    </source>
</evidence>
<protein>
    <submittedName>
        <fullName evidence="3">Uncharacterized protein</fullName>
    </submittedName>
</protein>
<proteinExistence type="predicted"/>
<reference evidence="4" key="1">
    <citation type="submission" date="2022-10" db="EMBL/GenBank/DDBJ databases">
        <title>Genome assembly of Pristionchus species.</title>
        <authorList>
            <person name="Yoshida K."/>
            <person name="Sommer R.J."/>
        </authorList>
    </citation>
    <scope>NUCLEOTIDE SEQUENCE [LARGE SCALE GENOMIC DNA]</scope>
    <source>
        <strain evidence="4">RS5460</strain>
    </source>
</reference>
<keyword evidence="1" id="KW-0812">Transmembrane</keyword>
<accession>A0AAN5DF25</accession>
<gene>
    <name evidence="3" type="ORF">PMAYCL1PPCAC_32021</name>
</gene>
<keyword evidence="1" id="KW-0472">Membrane</keyword>
<dbReference type="Proteomes" id="UP001328107">
    <property type="component" value="Unassembled WGS sequence"/>
</dbReference>
<comment type="caution">
    <text evidence="3">The sequence shown here is derived from an EMBL/GenBank/DDBJ whole genome shotgun (WGS) entry which is preliminary data.</text>
</comment>
<organism evidence="3 4">
    <name type="scientific">Pristionchus mayeri</name>
    <dbReference type="NCBI Taxonomy" id="1317129"/>
    <lineage>
        <taxon>Eukaryota</taxon>
        <taxon>Metazoa</taxon>
        <taxon>Ecdysozoa</taxon>
        <taxon>Nematoda</taxon>
        <taxon>Chromadorea</taxon>
        <taxon>Rhabditida</taxon>
        <taxon>Rhabditina</taxon>
        <taxon>Diplogasteromorpha</taxon>
        <taxon>Diplogasteroidea</taxon>
        <taxon>Neodiplogasteridae</taxon>
        <taxon>Pristionchus</taxon>
    </lineage>
</organism>
<feature type="signal peptide" evidence="2">
    <location>
        <begin position="1"/>
        <end position="19"/>
    </location>
</feature>
<sequence>IHSMSYLLLILCCLTLVYAKFSHSPTGFWLVFDVLTSLIIVILALIALVVFIVGYCQYRKKKLSQLPEAQFTPVPDESLRIEALPMSSLNLAA</sequence>
<evidence type="ECO:0000313" key="4">
    <source>
        <dbReference type="Proteomes" id="UP001328107"/>
    </source>
</evidence>
<evidence type="ECO:0000256" key="1">
    <source>
        <dbReference type="SAM" id="Phobius"/>
    </source>
</evidence>
<name>A0AAN5DF25_9BILA</name>
<keyword evidence="2" id="KW-0732">Signal</keyword>
<dbReference type="AlphaFoldDB" id="A0AAN5DF25"/>
<feature type="non-terminal residue" evidence="3">
    <location>
        <position position="1"/>
    </location>
</feature>
<dbReference type="EMBL" id="BTRK01000006">
    <property type="protein sequence ID" value="GMR61826.1"/>
    <property type="molecule type" value="Genomic_DNA"/>
</dbReference>
<keyword evidence="1" id="KW-1133">Transmembrane helix</keyword>
<feature type="transmembrane region" description="Helical" evidence="1">
    <location>
        <begin position="29"/>
        <end position="56"/>
    </location>
</feature>
<evidence type="ECO:0000256" key="2">
    <source>
        <dbReference type="SAM" id="SignalP"/>
    </source>
</evidence>
<keyword evidence="4" id="KW-1185">Reference proteome</keyword>